<feature type="disulfide bond" evidence="30">
    <location>
        <begin position="835"/>
        <end position="846"/>
    </location>
</feature>
<dbReference type="GO" id="GO:0030658">
    <property type="term" value="C:transport vesicle membrane"/>
    <property type="evidence" value="ECO:0007669"/>
    <property type="project" value="UniProtKB-SubCell"/>
</dbReference>
<dbReference type="InterPro" id="IPR000720">
    <property type="entry name" value="PHM/PAL"/>
</dbReference>
<dbReference type="PRINTS" id="PR00790">
    <property type="entry name" value="PAMONOXGNASE"/>
</dbReference>
<dbReference type="OrthoDB" id="10018185at2759"/>
<evidence type="ECO:0000313" key="40">
    <source>
        <dbReference type="Proteomes" id="UP000515203"/>
    </source>
</evidence>
<evidence type="ECO:0000256" key="16">
    <source>
        <dbReference type="ARBA" id="ARBA00023002"/>
    </source>
</evidence>
<evidence type="ECO:0000256" key="28">
    <source>
        <dbReference type="PIRSR" id="PIRSR600720-1"/>
    </source>
</evidence>
<keyword evidence="12" id="KW-0677">Repeat</keyword>
<evidence type="ECO:0000256" key="6">
    <source>
        <dbReference type="ARBA" id="ARBA00012343"/>
    </source>
</evidence>
<feature type="transmembrane region" description="Helical" evidence="34">
    <location>
        <begin position="999"/>
        <end position="1023"/>
    </location>
</feature>
<evidence type="ECO:0000256" key="10">
    <source>
        <dbReference type="ARBA" id="ARBA00022723"/>
    </source>
</evidence>
<dbReference type="CTD" id="5066"/>
<dbReference type="Pfam" id="PF01436">
    <property type="entry name" value="NHL"/>
    <property type="match status" value="3"/>
</dbReference>
<dbReference type="GeneID" id="101578434"/>
<dbReference type="InterPro" id="IPR036939">
    <property type="entry name" value="Cu2_ascorb_mOase_N_sf"/>
</dbReference>
<feature type="domain" description="Copper type II ascorbate-dependent monooxygenase N-terminal" evidence="36">
    <location>
        <begin position="64"/>
        <end position="175"/>
    </location>
</feature>
<keyword evidence="18 41" id="KW-0503">Monooxygenase</keyword>
<comment type="similarity">
    <text evidence="3">In the C-terminal section; belongs to the peptidyl-alpha-hydroxyglycine alpha-amidating lyase family.</text>
</comment>
<evidence type="ECO:0000256" key="4">
    <source>
        <dbReference type="ARBA" id="ARBA00009993"/>
    </source>
</evidence>
<feature type="repeat" description="NHL" evidence="32">
    <location>
        <begin position="704"/>
        <end position="745"/>
    </location>
</feature>
<evidence type="ECO:0000256" key="15">
    <source>
        <dbReference type="ARBA" id="ARBA00022989"/>
    </source>
</evidence>
<keyword evidence="24" id="KW-0968">Cytoplasmic vesicle</keyword>
<feature type="binding site" evidence="29">
    <location>
        <position position="654"/>
    </location>
    <ligand>
        <name>Ca(2+)</name>
        <dbReference type="ChEBI" id="CHEBI:29108"/>
        <note>structural</note>
    </ligand>
</feature>
<dbReference type="Pfam" id="PF03712">
    <property type="entry name" value="Cu2_monoox_C"/>
    <property type="match status" value="1"/>
</dbReference>
<evidence type="ECO:0000256" key="21">
    <source>
        <dbReference type="ARBA" id="ARBA00023180"/>
    </source>
</evidence>
<evidence type="ECO:0000256" key="3">
    <source>
        <dbReference type="ARBA" id="ARBA00006026"/>
    </source>
</evidence>
<keyword evidence="11 35" id="KW-0732">Signal</keyword>
<dbReference type="GO" id="GO:0006518">
    <property type="term" value="P:peptide metabolic process"/>
    <property type="evidence" value="ECO:0007669"/>
    <property type="project" value="InterPro"/>
</dbReference>
<keyword evidence="10 29" id="KW-0479">Metal-binding</keyword>
<dbReference type="FunCoup" id="A0A6P3EL60">
    <property type="interactions" value="447"/>
</dbReference>
<dbReference type="InterPro" id="IPR016073">
    <property type="entry name" value="Skp1_comp_POZ"/>
</dbReference>
<feature type="domain" description="SKP1 component dimerisation" evidence="37">
    <location>
        <begin position="420"/>
        <end position="457"/>
    </location>
</feature>
<evidence type="ECO:0000256" key="25">
    <source>
        <dbReference type="ARBA" id="ARBA00033118"/>
    </source>
</evidence>
<feature type="domain" description="Copper type II ascorbate-dependent monooxygenase C-terminal" evidence="38">
    <location>
        <begin position="200"/>
        <end position="308"/>
    </location>
</feature>
<keyword evidence="16" id="KW-0560">Oxidoreductase</keyword>
<feature type="binding site" evidence="28">
    <location>
        <position position="839"/>
    </location>
    <ligand>
        <name>a protein</name>
        <dbReference type="ChEBI" id="CHEBI:16541"/>
    </ligand>
    <ligandPart>
        <name>C-terminal Xaa-(2S)-2-hydroxyglycine residue</name>
        <dbReference type="ChEBI" id="CHEBI:142768"/>
    </ligandPart>
</feature>
<dbReference type="GO" id="GO:0004504">
    <property type="term" value="F:peptidylglycine monooxygenase activity"/>
    <property type="evidence" value="ECO:0007669"/>
    <property type="project" value="UniProtKB-EC"/>
</dbReference>
<evidence type="ECO:0000256" key="32">
    <source>
        <dbReference type="PROSITE-ProRule" id="PRU00504"/>
    </source>
</evidence>
<evidence type="ECO:0000256" key="22">
    <source>
        <dbReference type="ARBA" id="ARBA00023239"/>
    </source>
</evidence>
<feature type="disulfide bond" evidence="30">
    <location>
        <begin position="46"/>
        <end position="185"/>
    </location>
</feature>
<keyword evidence="23" id="KW-0511">Multifunctional enzyme</keyword>
<feature type="chain" id="PRO_5027843500" description="S-phase kinase-associated protein 1" evidence="35">
    <location>
        <begin position="19"/>
        <end position="1110"/>
    </location>
</feature>
<evidence type="ECO:0000256" key="33">
    <source>
        <dbReference type="SAM" id="MobiDB-lite"/>
    </source>
</evidence>
<keyword evidence="40" id="KW-1185">Reference proteome</keyword>
<dbReference type="InterPro" id="IPR014783">
    <property type="entry name" value="Cu2_ascorb_mOase_CS-2"/>
</dbReference>
<dbReference type="PROSITE" id="PS00085">
    <property type="entry name" value="CU2_MONOOXYGENASE_2"/>
    <property type="match status" value="1"/>
</dbReference>
<dbReference type="InterPro" id="IPR024548">
    <property type="entry name" value="Cu2_monoox_C"/>
</dbReference>
<dbReference type="Pfam" id="PF01466">
    <property type="entry name" value="Skp1"/>
    <property type="match status" value="1"/>
</dbReference>
<evidence type="ECO:0000313" key="41">
    <source>
        <dbReference type="RefSeq" id="XP_004625525.1"/>
    </source>
</evidence>
<dbReference type="InterPro" id="IPR016072">
    <property type="entry name" value="Skp1_comp_dimer"/>
</dbReference>
<evidence type="ECO:0000259" key="39">
    <source>
        <dbReference type="Pfam" id="PF03931"/>
    </source>
</evidence>
<evidence type="ECO:0000259" key="38">
    <source>
        <dbReference type="Pfam" id="PF03712"/>
    </source>
</evidence>
<evidence type="ECO:0000256" key="19">
    <source>
        <dbReference type="ARBA" id="ARBA00023136"/>
    </source>
</evidence>
<comment type="cofactor">
    <cofactor evidence="29">
        <name>Cu(2+)</name>
        <dbReference type="ChEBI" id="CHEBI:29036"/>
    </cofactor>
    <text evidence="29">Binds 2 Cu(2+) ions per subunit.</text>
</comment>
<keyword evidence="17 29" id="KW-0186">Copper</keyword>
<feature type="binding site" evidence="29">
    <location>
        <position position="171"/>
    </location>
    <ligand>
        <name>Cu(2+)</name>
        <dbReference type="ChEBI" id="CHEBI:29036"/>
        <label>1</label>
        <note>catalytic</note>
    </ligand>
</feature>
<dbReference type="GO" id="GO:0004598">
    <property type="term" value="F:peptidylamidoglycolate lyase activity"/>
    <property type="evidence" value="ECO:0007669"/>
    <property type="project" value="UniProtKB-EC"/>
</dbReference>
<feature type="glycosylation site" description="N-linked (GlcNAc...) asparagine" evidence="31">
    <location>
        <position position="898"/>
    </location>
</feature>
<evidence type="ECO:0000256" key="34">
    <source>
        <dbReference type="SAM" id="Phobius"/>
    </source>
</evidence>
<dbReference type="FunFam" id="2.60.120.310:FF:000001">
    <property type="entry name" value="peptidyl-glycine alpha-amidating monooxygenase isoform X1"/>
    <property type="match status" value="1"/>
</dbReference>
<keyword evidence="14" id="KW-0847">Vitamin C</keyword>
<dbReference type="EC" id="1.14.17.3" evidence="7"/>
<keyword evidence="19 34" id="KW-0472">Membrane</keyword>
<dbReference type="InterPro" id="IPR001258">
    <property type="entry name" value="NHL_repeat"/>
</dbReference>
<feature type="binding site" evidence="28">
    <location>
        <position position="667"/>
    </location>
    <ligand>
        <name>a protein</name>
        <dbReference type="ChEBI" id="CHEBI:16541"/>
    </ligand>
    <ligandPart>
        <name>C-terminal Xaa-(2S)-2-hydroxyglycine residue</name>
        <dbReference type="ChEBI" id="CHEBI:142768"/>
    </ligandPart>
</feature>
<feature type="binding site" evidence="29">
    <location>
        <position position="721"/>
    </location>
    <ligand>
        <name>Ca(2+)</name>
        <dbReference type="ChEBI" id="CHEBI:29108"/>
        <note>structural</note>
    </ligand>
</feature>
<keyword evidence="22" id="KW-0456">Lyase</keyword>
<dbReference type="SUPFAM" id="SSF101898">
    <property type="entry name" value="NHL repeat"/>
    <property type="match status" value="1"/>
</dbReference>
<evidence type="ECO:0000256" key="12">
    <source>
        <dbReference type="ARBA" id="ARBA00022737"/>
    </source>
</evidence>
<evidence type="ECO:0000256" key="30">
    <source>
        <dbReference type="PIRSR" id="PIRSR600720-3"/>
    </source>
</evidence>
<feature type="disulfide bond" evidence="30">
    <location>
        <begin position="80"/>
        <end position="125"/>
    </location>
</feature>
<comment type="cofactor">
    <cofactor evidence="29">
        <name>Zn(2+)</name>
        <dbReference type="ChEBI" id="CHEBI:29105"/>
    </cofactor>
    <text evidence="29">Binds one Zn(2+) ion per subunit.</text>
</comment>
<feature type="compositionally biased region" description="Acidic residues" evidence="33">
    <location>
        <begin position="1089"/>
        <end position="1098"/>
    </location>
</feature>
<evidence type="ECO:0000256" key="1">
    <source>
        <dbReference type="ARBA" id="ARBA00000686"/>
    </source>
</evidence>
<feature type="compositionally biased region" description="Basic and acidic residues" evidence="33">
    <location>
        <begin position="1074"/>
        <end position="1088"/>
    </location>
</feature>
<dbReference type="Gene3D" id="2.60.120.230">
    <property type="match status" value="1"/>
</dbReference>
<comment type="subcellular location">
    <subcellularLocation>
        <location evidence="2">Cytoplasmic vesicle</location>
        <location evidence="2">Secretory vesicle membrane</location>
        <topology evidence="2">Single-pass membrane protein</topology>
    </subcellularLocation>
</comment>
<evidence type="ECO:0000256" key="23">
    <source>
        <dbReference type="ARBA" id="ARBA00023268"/>
    </source>
</evidence>
<feature type="binding site" evidence="29">
    <location>
        <position position="106"/>
    </location>
    <ligand>
        <name>Cu(2+)</name>
        <dbReference type="ChEBI" id="CHEBI:29036"/>
        <label>1</label>
        <note>catalytic</note>
    </ligand>
</feature>
<feature type="binding site" evidence="29">
    <location>
        <position position="107"/>
    </location>
    <ligand>
        <name>Cu(2+)</name>
        <dbReference type="ChEBI" id="CHEBI:29036"/>
        <label>1</label>
        <note>catalytic</note>
    </ligand>
</feature>
<dbReference type="InterPro" id="IPR014784">
    <property type="entry name" value="Cu2_ascorb_mOase-like_C"/>
</dbReference>
<dbReference type="GO" id="GO:0005576">
    <property type="term" value="C:extracellular region"/>
    <property type="evidence" value="ECO:0007669"/>
    <property type="project" value="TreeGrafter"/>
</dbReference>
<keyword evidence="13 29" id="KW-0862">Zinc</keyword>
<reference evidence="41" key="1">
    <citation type="submission" date="2025-08" db="UniProtKB">
        <authorList>
            <consortium name="RefSeq"/>
        </authorList>
    </citation>
    <scope>IDENTIFICATION</scope>
</reference>
<evidence type="ECO:0000256" key="27">
    <source>
        <dbReference type="ARBA" id="ARBA00048431"/>
    </source>
</evidence>
<dbReference type="InterPro" id="IPR008977">
    <property type="entry name" value="PHM/PNGase_F_dom_sf"/>
</dbReference>
<feature type="region of interest" description="Disordered" evidence="33">
    <location>
        <begin position="1074"/>
        <end position="1110"/>
    </location>
</feature>
<comment type="catalytic activity">
    <reaction evidence="27">
        <text>a [peptide]-C-terminal glycine + 2 L-ascorbate + O2 = a [peptide]-C-terminal (2S)-2-hydroxyglycine + 2 monodehydro-L-ascorbate radical + H2O</text>
        <dbReference type="Rhea" id="RHEA:21452"/>
        <dbReference type="Rhea" id="RHEA-COMP:13486"/>
        <dbReference type="Rhea" id="RHEA-COMP:15321"/>
        <dbReference type="ChEBI" id="CHEBI:15377"/>
        <dbReference type="ChEBI" id="CHEBI:15379"/>
        <dbReference type="ChEBI" id="CHEBI:38290"/>
        <dbReference type="ChEBI" id="CHEBI:59513"/>
        <dbReference type="ChEBI" id="CHEBI:137000"/>
        <dbReference type="ChEBI" id="CHEBI:142768"/>
        <dbReference type="EC" id="1.14.17.3"/>
    </reaction>
</comment>
<evidence type="ECO:0000256" key="14">
    <source>
        <dbReference type="ARBA" id="ARBA00022896"/>
    </source>
</evidence>
<sequence>MARARCLLALLLPPLLLALRGGAALRSPLAVIKRLKETTRPFSNECPGTPRPVIPIDSSDFALDIRMPGVTPKQSDTYFCMSMRLPVDEEAFVIDFKPRASMDTVHHMLLFGCNMPSSTGSYWFCDEGTCTDKANILYAWARNAPPTRLPKGVGFRVGGESGSKYFVLQVHYGDISAFRDDHKDCSGVSLHLTRVPQPLIAGMYLMMSVDTVIPPGEKVVNSDISCHYKTYPMHVFAYRVHTHHLGKVVSGYRVRNGEWTRIGRQSPQLPQAFYPVEHPVEVSFGDILAARCIFTGEGRTEATHIGRAGSPTVTGPLNGVDEDAGAFPSGGTGSSIHCSHMLERHEQRLIDLLLDMAGRSSNGKIFEVDVEIAKQSMTIKTMLADLGMDDEGDDDPVPLPNVNAAIFKKVIQWSSYLDIKGLLDVTFKTVANMIKRKTPEEICKTFNVKNDVTEEEEVRCYSFVLKMVIISSHTLNYLFSGSLKQRIPDRIGLAFFGPSLTKTENKDKSALLQQPKREEEEVLDQGDFYSLLSKLLGEREDVVHVHKYNPTNKAESESDLVAEIANVVQKKDLGQPDAREGAERERASAILVRDRIHKFHRLESTLRPEESRVLIQQPLPGEGTREPEHTGDFHVEEALDWPGVYLLPGQVSGVALDPSNNLVIFHRGDHVWDGNSFDSMFVYQQRGLGPIEEDTILVIDPNNAAVLRSSGKNLFYLPHGLNIDKDGYYWVTDVALHQVFKLDPNSKGPLLILGRSMQPGSDHRHFCQPTDVAVDPGTGTIYVSDGYCNSRIVQFSPSGEFITQWGEGTSGSHPKPGQFSVPHSLALVPHLGQLCVADRENGRIQCFKTDTKEFVREIKHASFGRNVFAISYVPGLLFAVNGKPYFKDQEPLQGFVMNFSNGEIIDVFKPVRKHFDMPHDIVASEDGTVYIGDAHTNTVWKFTLTEKMEHRSVKKAGIEVQEVKEAEAVVENKMENKPTSSELQKMQEKQKLIQEPGSGVPVVLITTLLIIPVVVLLAIAIFIRWKKARAFGADSEHKLEASSARVLGRFRGKGSGGLNLGNFFASRKGYSRKGFDRLSTEGSDHEKEEDGSESEEEYSAPLPTPAPSAS</sequence>
<dbReference type="RefSeq" id="XP_004625525.1">
    <property type="nucleotide sequence ID" value="XM_004625468.2"/>
</dbReference>
<dbReference type="AlphaFoldDB" id="A0A6P3EL60"/>
<keyword evidence="9 34" id="KW-0812">Transmembrane</keyword>
<feature type="repeat" description="NHL" evidence="32">
    <location>
        <begin position="807"/>
        <end position="850"/>
    </location>
</feature>
<evidence type="ECO:0000256" key="20">
    <source>
        <dbReference type="ARBA" id="ARBA00023157"/>
    </source>
</evidence>
<evidence type="ECO:0000256" key="17">
    <source>
        <dbReference type="ARBA" id="ARBA00023008"/>
    </source>
</evidence>
<dbReference type="GO" id="GO:0006511">
    <property type="term" value="P:ubiquitin-dependent protein catabolic process"/>
    <property type="evidence" value="ECO:0007669"/>
    <property type="project" value="InterPro"/>
</dbReference>
<gene>
    <name evidence="41" type="primary">Pam</name>
</gene>
<name>A0A6P3EL60_OCTDE</name>
<evidence type="ECO:0000256" key="13">
    <source>
        <dbReference type="ARBA" id="ARBA00022833"/>
    </source>
</evidence>
<feature type="disulfide bond" evidence="30">
    <location>
        <begin position="767"/>
        <end position="788"/>
    </location>
</feature>
<protein>
    <recommendedName>
        <fullName evidence="8">S-phase kinase-associated protein 1</fullName>
        <ecNumber evidence="7">1.14.17.3</ecNumber>
        <ecNumber evidence="6">4.3.2.5</ecNumber>
    </recommendedName>
    <alternativeName>
        <fullName evidence="26">Cyclin-A/CDK2-associated protein p19</fullName>
    </alternativeName>
    <alternativeName>
        <fullName evidence="25">p19skp1</fullName>
    </alternativeName>
</protein>
<feature type="binding site" evidence="29">
    <location>
        <position position="243"/>
    </location>
    <ligand>
        <name>Cu(2+)</name>
        <dbReference type="ChEBI" id="CHEBI:29036"/>
        <label>1</label>
        <note>catalytic</note>
    </ligand>
</feature>
<comment type="similarity">
    <text evidence="4">Belongs to the SKP1 family.</text>
</comment>
<comment type="catalytic activity">
    <reaction evidence="1">
        <text>a [peptide]-C-terminal (2S)-2-hydroxyglycine = a [peptide]-C-terminal amide + glyoxylate</text>
        <dbReference type="Rhea" id="RHEA:20924"/>
        <dbReference type="Rhea" id="RHEA-COMP:13485"/>
        <dbReference type="Rhea" id="RHEA-COMP:15321"/>
        <dbReference type="ChEBI" id="CHEBI:36655"/>
        <dbReference type="ChEBI" id="CHEBI:137001"/>
        <dbReference type="ChEBI" id="CHEBI:142768"/>
        <dbReference type="EC" id="4.3.2.5"/>
    </reaction>
</comment>
<evidence type="ECO:0000256" key="35">
    <source>
        <dbReference type="SAM" id="SignalP"/>
    </source>
</evidence>
<dbReference type="SMART" id="SM00512">
    <property type="entry name" value="Skp1"/>
    <property type="match status" value="1"/>
</dbReference>
<evidence type="ECO:0000256" key="9">
    <source>
        <dbReference type="ARBA" id="ARBA00022692"/>
    </source>
</evidence>
<dbReference type="CDD" id="cd14958">
    <property type="entry name" value="NHL_PAL_like"/>
    <property type="match status" value="1"/>
</dbReference>
<evidence type="ECO:0000256" key="31">
    <source>
        <dbReference type="PIRSR" id="PIRSR600720-4"/>
    </source>
</evidence>
<dbReference type="PANTHER" id="PTHR10680">
    <property type="entry name" value="PEPTIDYL-GLYCINE ALPHA-AMIDATING MONOOXYGENASE"/>
    <property type="match status" value="1"/>
</dbReference>
<feature type="binding site" evidence="29">
    <location>
        <position position="823"/>
    </location>
    <ligand>
        <name>Zn(2+)</name>
        <dbReference type="ChEBI" id="CHEBI:29105"/>
        <note>catalytic</note>
    </ligand>
</feature>
<evidence type="ECO:0000256" key="18">
    <source>
        <dbReference type="ARBA" id="ARBA00023033"/>
    </source>
</evidence>
<evidence type="ECO:0000256" key="11">
    <source>
        <dbReference type="ARBA" id="ARBA00022729"/>
    </source>
</evidence>
<evidence type="ECO:0000256" key="7">
    <source>
        <dbReference type="ARBA" id="ARBA00012689"/>
    </source>
</evidence>
<evidence type="ECO:0000256" key="2">
    <source>
        <dbReference type="ARBA" id="ARBA00004160"/>
    </source>
</evidence>
<keyword evidence="21 31" id="KW-0325">Glycoprotein</keyword>
<feature type="binding site" evidence="28">
    <location>
        <position position="787"/>
    </location>
    <ligand>
        <name>a protein</name>
        <dbReference type="ChEBI" id="CHEBI:16541"/>
    </ligand>
    <ligandPart>
        <name>C-terminal Xaa-(2S)-2-hydroxyglycine residue</name>
        <dbReference type="ChEBI" id="CHEBI:142768"/>
    </ligandPart>
</feature>
<dbReference type="PANTHER" id="PTHR10680:SF14">
    <property type="entry name" value="PEPTIDYL-GLYCINE ALPHA-AMIDATING MONOOXYGENASE"/>
    <property type="match status" value="1"/>
</dbReference>
<accession>A0A6P3EL60</accession>
<organism evidence="40 41">
    <name type="scientific">Octodon degus</name>
    <name type="common">Degu</name>
    <name type="synonym">Sciurus degus</name>
    <dbReference type="NCBI Taxonomy" id="10160"/>
    <lineage>
        <taxon>Eukaryota</taxon>
        <taxon>Metazoa</taxon>
        <taxon>Chordata</taxon>
        <taxon>Craniata</taxon>
        <taxon>Vertebrata</taxon>
        <taxon>Euteleostomi</taxon>
        <taxon>Mammalia</taxon>
        <taxon>Eutheria</taxon>
        <taxon>Euarchontoglires</taxon>
        <taxon>Glires</taxon>
        <taxon>Rodentia</taxon>
        <taxon>Hystricomorpha</taxon>
        <taxon>Octodontidae</taxon>
        <taxon>Octodon</taxon>
    </lineage>
</organism>
<evidence type="ECO:0000256" key="26">
    <source>
        <dbReference type="ARBA" id="ARBA00033452"/>
    </source>
</evidence>
<keyword evidence="15 34" id="KW-1133">Transmembrane helix</keyword>
<dbReference type="PROSITE" id="PS00084">
    <property type="entry name" value="CU2_MONOOXYGENASE_1"/>
    <property type="match status" value="1"/>
</dbReference>
<keyword evidence="29" id="KW-0106">Calcium</keyword>
<feature type="binding site" evidence="29">
    <location>
        <position position="719"/>
    </location>
    <ligand>
        <name>Zn(2+)</name>
        <dbReference type="ChEBI" id="CHEBI:29105"/>
        <note>catalytic</note>
    </ligand>
</feature>
<dbReference type="InterPro" id="IPR001232">
    <property type="entry name" value="SKP1-like"/>
</dbReference>
<dbReference type="GO" id="GO:0031418">
    <property type="term" value="F:L-ascorbic acid binding"/>
    <property type="evidence" value="ECO:0007669"/>
    <property type="project" value="UniProtKB-KW"/>
</dbReference>
<dbReference type="PROSITE" id="PS51125">
    <property type="entry name" value="NHL"/>
    <property type="match status" value="4"/>
</dbReference>
<feature type="signal peptide" evidence="35">
    <location>
        <begin position="1"/>
        <end position="18"/>
    </location>
</feature>
<feature type="binding site" evidence="29">
    <location>
        <position position="920"/>
    </location>
    <ligand>
        <name>Ca(2+)</name>
        <dbReference type="ChEBI" id="CHEBI:29108"/>
        <note>structural</note>
    </ligand>
</feature>
<feature type="repeat" description="NHL" evidence="32">
    <location>
        <begin position="902"/>
        <end position="945"/>
    </location>
</feature>
<dbReference type="SUPFAM" id="SSF49742">
    <property type="entry name" value="PHM/PNGase F"/>
    <property type="match status" value="2"/>
</dbReference>
<dbReference type="FunFam" id="2.120.10.30:FF:000016">
    <property type="entry name" value="peptidyl-glycine alpha-amidating monooxygenase isoform X1"/>
    <property type="match status" value="1"/>
</dbReference>
<evidence type="ECO:0000256" key="24">
    <source>
        <dbReference type="ARBA" id="ARBA00023329"/>
    </source>
</evidence>
<dbReference type="Gene3D" id="3.30.710.10">
    <property type="entry name" value="Potassium Channel Kv1.1, Chain A"/>
    <property type="match status" value="1"/>
</dbReference>
<evidence type="ECO:0000259" key="37">
    <source>
        <dbReference type="Pfam" id="PF01466"/>
    </source>
</evidence>
<feature type="disulfide bond" evidence="30">
    <location>
        <begin position="113"/>
        <end position="130"/>
    </location>
</feature>
<dbReference type="SUPFAM" id="SSF54695">
    <property type="entry name" value="POZ domain"/>
    <property type="match status" value="1"/>
</dbReference>
<dbReference type="InterPro" id="IPR011042">
    <property type="entry name" value="6-blade_b-propeller_TolB-like"/>
</dbReference>
<feature type="domain" description="SKP1 component POZ" evidence="39">
    <location>
        <begin position="360"/>
        <end position="416"/>
    </location>
</feature>
<feature type="binding site" evidence="29">
    <location>
        <position position="919"/>
    </location>
    <ligand>
        <name>Zn(2+)</name>
        <dbReference type="ChEBI" id="CHEBI:29105"/>
        <note>catalytic</note>
    </ligand>
</feature>
<dbReference type="InterPro" id="IPR036296">
    <property type="entry name" value="SKP1-like_dim_sf"/>
</dbReference>
<dbReference type="Proteomes" id="UP000515203">
    <property type="component" value="Unplaced"/>
</dbReference>
<dbReference type="GO" id="GO:0005507">
    <property type="term" value="F:copper ion binding"/>
    <property type="evidence" value="ECO:0007669"/>
    <property type="project" value="InterPro"/>
</dbReference>
<evidence type="ECO:0000256" key="5">
    <source>
        <dbReference type="ARBA" id="ARBA00010263"/>
    </source>
</evidence>
<keyword evidence="20 30" id="KW-1015">Disulfide bond</keyword>
<dbReference type="Gene3D" id="2.60.120.310">
    <property type="entry name" value="Copper type II, ascorbate-dependent monooxygenase, N-terminal domain"/>
    <property type="match status" value="1"/>
</dbReference>
<comment type="similarity">
    <text evidence="5">In the N-terminal section; belongs to the copper type II ascorbate-dependent monooxygenase family.</text>
</comment>
<feature type="binding site" evidence="29">
    <location>
        <position position="241"/>
    </location>
    <ligand>
        <name>Cu(2+)</name>
        <dbReference type="ChEBI" id="CHEBI:29036"/>
        <label>1</label>
        <note>catalytic</note>
    </ligand>
</feature>
<feature type="repeat" description="NHL" evidence="32">
    <location>
        <begin position="753"/>
        <end position="798"/>
    </location>
</feature>
<dbReference type="SUPFAM" id="SSF81382">
    <property type="entry name" value="Skp1 dimerisation domain-like"/>
    <property type="match status" value="1"/>
</dbReference>
<dbReference type="Pfam" id="PF01082">
    <property type="entry name" value="Cu2_monooxygen"/>
    <property type="match status" value="1"/>
</dbReference>
<dbReference type="InterPro" id="IPR011333">
    <property type="entry name" value="SKP1/BTB/POZ_sf"/>
</dbReference>
<evidence type="ECO:0000256" key="8">
    <source>
        <dbReference type="ARBA" id="ARBA00014544"/>
    </source>
</evidence>
<dbReference type="Gene3D" id="2.120.10.30">
    <property type="entry name" value="TolB, C-terminal domain"/>
    <property type="match status" value="1"/>
</dbReference>
<dbReference type="InterPro" id="IPR000323">
    <property type="entry name" value="Cu2_ascorb_mOase_N"/>
</dbReference>
<evidence type="ECO:0000256" key="29">
    <source>
        <dbReference type="PIRSR" id="PIRSR600720-2"/>
    </source>
</evidence>
<proteinExistence type="inferred from homology"/>
<dbReference type="EC" id="4.3.2.5" evidence="6"/>
<dbReference type="Pfam" id="PF03931">
    <property type="entry name" value="Skp1_POZ"/>
    <property type="match status" value="1"/>
</dbReference>
<dbReference type="InParanoid" id="A0A6P3EL60"/>
<dbReference type="InterPro" id="IPR020611">
    <property type="entry name" value="Cu2_ascorb_mOase_CS-1"/>
</dbReference>
<evidence type="ECO:0000259" key="36">
    <source>
        <dbReference type="Pfam" id="PF01082"/>
    </source>
</evidence>